<feature type="domain" description="Glycosyltransferase subfamily 4-like N-terminal" evidence="2">
    <location>
        <begin position="21"/>
        <end position="199"/>
    </location>
</feature>
<sequence>MSDKNTKKILIFSLVYYPNYIGGAEVAIKEITDRISSEDYEFHMITLRFDSNLPHEERIGNIFIHRVGFSKNGATVNNLGKFPLFLNKYLMPLFGFLKANSLHKKYSFDGIWNMMASYSAFAGLFFKLRHPEVKYLLTLQEGDPINYIRSRVKYVYPLFGKIFTKADFVQTISTHLAKWARSEGYIGPLLVIPNGVDTKYFSRANPERNLDKVRQKLGKQKNDIYLVTTSRLVRKNACDDVIKALALLPQNVHFAIIGIGPDEKDLRRLAKENKLEARVHFWGEIKHDQMPSYLKVCDIFIRPSLSEGFGISFIEAMAADLPVIATQEGGIADFIFDPERNPNKLSTGRAVNPRDPEGIARAVELYISDKKKTEEIIKNAREMVFQKYDWNLIARDMKEKVFDTLFRI</sequence>
<dbReference type="EMBL" id="MHLH01000003">
    <property type="protein sequence ID" value="OGZ04642.1"/>
    <property type="molecule type" value="Genomic_DNA"/>
</dbReference>
<dbReference type="InterPro" id="IPR050194">
    <property type="entry name" value="Glycosyltransferase_grp1"/>
</dbReference>
<dbReference type="AlphaFoldDB" id="A0A1G2CTU5"/>
<dbReference type="InterPro" id="IPR028098">
    <property type="entry name" value="Glyco_trans_4-like_N"/>
</dbReference>
<dbReference type="PANTHER" id="PTHR45947:SF3">
    <property type="entry name" value="SULFOQUINOVOSYL TRANSFERASE SQD2"/>
    <property type="match status" value="1"/>
</dbReference>
<name>A0A1G2CTU5_9BACT</name>
<dbReference type="SUPFAM" id="SSF53756">
    <property type="entry name" value="UDP-Glycosyltransferase/glycogen phosphorylase"/>
    <property type="match status" value="1"/>
</dbReference>
<dbReference type="Pfam" id="PF13439">
    <property type="entry name" value="Glyco_transf_4"/>
    <property type="match status" value="1"/>
</dbReference>
<dbReference type="Gene3D" id="3.40.50.2000">
    <property type="entry name" value="Glycogen Phosphorylase B"/>
    <property type="match status" value="2"/>
</dbReference>
<dbReference type="Pfam" id="PF00534">
    <property type="entry name" value="Glycos_transf_1"/>
    <property type="match status" value="1"/>
</dbReference>
<proteinExistence type="predicted"/>
<dbReference type="InterPro" id="IPR001296">
    <property type="entry name" value="Glyco_trans_1"/>
</dbReference>
<dbReference type="STRING" id="1798657.A2648_00905"/>
<dbReference type="Proteomes" id="UP000178841">
    <property type="component" value="Unassembled WGS sequence"/>
</dbReference>
<evidence type="ECO:0000313" key="4">
    <source>
        <dbReference type="Proteomes" id="UP000178841"/>
    </source>
</evidence>
<dbReference type="PANTHER" id="PTHR45947">
    <property type="entry name" value="SULFOQUINOVOSYL TRANSFERASE SQD2"/>
    <property type="match status" value="1"/>
</dbReference>
<dbReference type="CDD" id="cd03801">
    <property type="entry name" value="GT4_PimA-like"/>
    <property type="match status" value="1"/>
</dbReference>
<evidence type="ECO:0000259" key="1">
    <source>
        <dbReference type="Pfam" id="PF00534"/>
    </source>
</evidence>
<evidence type="ECO:0008006" key="5">
    <source>
        <dbReference type="Google" id="ProtNLM"/>
    </source>
</evidence>
<protein>
    <recommendedName>
        <fullName evidence="5">Glycosyl transferase family 1 domain-containing protein</fullName>
    </recommendedName>
</protein>
<comment type="caution">
    <text evidence="3">The sequence shown here is derived from an EMBL/GenBank/DDBJ whole genome shotgun (WGS) entry which is preliminary data.</text>
</comment>
<evidence type="ECO:0000313" key="3">
    <source>
        <dbReference type="EMBL" id="OGZ04642.1"/>
    </source>
</evidence>
<gene>
    <name evidence="3" type="ORF">A2648_00905</name>
</gene>
<feature type="domain" description="Glycosyl transferase family 1" evidence="1">
    <location>
        <begin position="212"/>
        <end position="383"/>
    </location>
</feature>
<evidence type="ECO:0000259" key="2">
    <source>
        <dbReference type="Pfam" id="PF13439"/>
    </source>
</evidence>
<accession>A0A1G2CTU5</accession>
<reference evidence="3 4" key="1">
    <citation type="journal article" date="2016" name="Nat. Commun.">
        <title>Thousands of microbial genomes shed light on interconnected biogeochemical processes in an aquifer system.</title>
        <authorList>
            <person name="Anantharaman K."/>
            <person name="Brown C.T."/>
            <person name="Hug L.A."/>
            <person name="Sharon I."/>
            <person name="Castelle C.J."/>
            <person name="Probst A.J."/>
            <person name="Thomas B.C."/>
            <person name="Singh A."/>
            <person name="Wilkins M.J."/>
            <person name="Karaoz U."/>
            <person name="Brodie E.L."/>
            <person name="Williams K.H."/>
            <person name="Hubbard S.S."/>
            <person name="Banfield J.F."/>
        </authorList>
    </citation>
    <scope>NUCLEOTIDE SEQUENCE [LARGE SCALE GENOMIC DNA]</scope>
</reference>
<organism evidence="3 4">
    <name type="scientific">Candidatus Lloydbacteria bacterium RIFCSPHIGHO2_01_FULL_41_20</name>
    <dbReference type="NCBI Taxonomy" id="1798657"/>
    <lineage>
        <taxon>Bacteria</taxon>
        <taxon>Candidatus Lloydiibacteriota</taxon>
    </lineage>
</organism>
<dbReference type="GO" id="GO:0016757">
    <property type="term" value="F:glycosyltransferase activity"/>
    <property type="evidence" value="ECO:0007669"/>
    <property type="project" value="InterPro"/>
</dbReference>